<evidence type="ECO:0000259" key="2">
    <source>
        <dbReference type="Pfam" id="PF18291"/>
    </source>
</evidence>
<organism evidence="3 4">
    <name type="scientific">Carboxylicivirga linearis</name>
    <dbReference type="NCBI Taxonomy" id="1628157"/>
    <lineage>
        <taxon>Bacteria</taxon>
        <taxon>Pseudomonadati</taxon>
        <taxon>Bacteroidota</taxon>
        <taxon>Bacteroidia</taxon>
        <taxon>Marinilabiliales</taxon>
        <taxon>Marinilabiliaceae</taxon>
        <taxon>Carboxylicivirga</taxon>
    </lineage>
</organism>
<dbReference type="GO" id="GO:0003677">
    <property type="term" value="F:DNA binding"/>
    <property type="evidence" value="ECO:0007669"/>
    <property type="project" value="UniProtKB-KW"/>
</dbReference>
<reference evidence="3 4" key="1">
    <citation type="journal article" date="2015" name="Int. J. Syst. Evol. Microbiol.">
        <title>Carboxylicivirga linearis sp. nov., isolated from a sea cucumber culture pond.</title>
        <authorList>
            <person name="Wang F.Q."/>
            <person name="Zhou Y.X."/>
            <person name="Lin X.Z."/>
            <person name="Chen G.J."/>
            <person name="Du Z.J."/>
        </authorList>
    </citation>
    <scope>NUCLEOTIDE SEQUENCE [LARGE SCALE GENOMIC DNA]</scope>
    <source>
        <strain evidence="3 4">FB218</strain>
    </source>
</reference>
<evidence type="ECO:0000313" key="4">
    <source>
        <dbReference type="Proteomes" id="UP000708576"/>
    </source>
</evidence>
<dbReference type="EMBL" id="JAGUCO010000023">
    <property type="protein sequence ID" value="MBS2100452.1"/>
    <property type="molecule type" value="Genomic_DNA"/>
</dbReference>
<dbReference type="InterPro" id="IPR041607">
    <property type="entry name" value="HU-HIG"/>
</dbReference>
<dbReference type="Proteomes" id="UP000708576">
    <property type="component" value="Unassembled WGS sequence"/>
</dbReference>
<keyword evidence="4" id="KW-1185">Reference proteome</keyword>
<dbReference type="NCBIfam" id="TIGR01201">
    <property type="entry name" value="HU_rel"/>
    <property type="match status" value="1"/>
</dbReference>
<dbReference type="Pfam" id="PF18291">
    <property type="entry name" value="HU-HIG"/>
    <property type="match status" value="1"/>
</dbReference>
<evidence type="ECO:0000313" key="3">
    <source>
        <dbReference type="EMBL" id="MBS2100452.1"/>
    </source>
</evidence>
<dbReference type="Gene3D" id="4.10.520.10">
    <property type="entry name" value="IHF-like DNA-binding proteins"/>
    <property type="match status" value="1"/>
</dbReference>
<sequence length="127" mass="13820">MLKYKLIERGNPRDPAAAKKVYASPVLSGKKGLKAISVDIVEKSSLTRGDVNNTLDNLVDQIPKYLLDGNSVSLGDLGTLRMSFSSERVDSATDFNASMIKNIKIIFTLGKDLKKKLADASFEKASI</sequence>
<dbReference type="InterPro" id="IPR005902">
    <property type="entry name" value="HU_DNA-bd_put"/>
</dbReference>
<accession>A0ABS5JZV4</accession>
<gene>
    <name evidence="3" type="ORF">KEM10_19355</name>
</gene>
<dbReference type="InterPro" id="IPR010992">
    <property type="entry name" value="IHF-like_DNA-bd_dom_sf"/>
</dbReference>
<protein>
    <submittedName>
        <fullName evidence="3">HU family DNA-binding protein</fullName>
    </submittedName>
</protein>
<feature type="domain" description="HU" evidence="2">
    <location>
        <begin position="2"/>
        <end position="124"/>
    </location>
</feature>
<dbReference type="SUPFAM" id="SSF47729">
    <property type="entry name" value="IHF-like DNA-binding proteins"/>
    <property type="match status" value="1"/>
</dbReference>
<keyword evidence="1 3" id="KW-0238">DNA-binding</keyword>
<comment type="caution">
    <text evidence="3">The sequence shown here is derived from an EMBL/GenBank/DDBJ whole genome shotgun (WGS) entry which is preliminary data.</text>
</comment>
<evidence type="ECO:0000256" key="1">
    <source>
        <dbReference type="ARBA" id="ARBA00023125"/>
    </source>
</evidence>
<name>A0ABS5JZV4_9BACT</name>
<dbReference type="RefSeq" id="WP_212218320.1">
    <property type="nucleotide sequence ID" value="NZ_JAGUCO010000023.1"/>
</dbReference>
<proteinExistence type="predicted"/>